<dbReference type="AlphaFoldDB" id="A0AAU7JEF8"/>
<proteinExistence type="predicted"/>
<name>A0AAU7JEF8_9HYPH</name>
<organism evidence="1">
    <name type="scientific">Alsobacter sp. KACC 23698</name>
    <dbReference type="NCBI Taxonomy" id="3149229"/>
    <lineage>
        <taxon>Bacteria</taxon>
        <taxon>Pseudomonadati</taxon>
        <taxon>Pseudomonadota</taxon>
        <taxon>Alphaproteobacteria</taxon>
        <taxon>Hyphomicrobiales</taxon>
        <taxon>Alsobacteraceae</taxon>
        <taxon>Alsobacter</taxon>
    </lineage>
</organism>
<gene>
    <name evidence="1" type="ORF">ABEG18_23860</name>
</gene>
<dbReference type="Pfam" id="PF04250">
    <property type="entry name" value="DUF429"/>
    <property type="match status" value="1"/>
</dbReference>
<dbReference type="InterPro" id="IPR007362">
    <property type="entry name" value="DUF429"/>
</dbReference>
<sequence>MSTWVAGVDGCPGGWVAVTLALDGVADPLLTVHPTFAGVLGGPPAAAIVAVDMPIGLPDQVGPGGRGPETLLRPLLGARQSSVFSVPSRAAVETLDYRDACAAALRTSVPPRAVSKQCFFLFPKIRDVDALLRADPGLRDRVRETHPEGAFMRLNKGAPLSQPKKVKSSPYGPGLEERRALLEKAGFARAFLEARPPRGAAFDDVLDACACAVSALRIARGEAQSFPSPPGRDAHDVPVAIWI</sequence>
<evidence type="ECO:0000313" key="1">
    <source>
        <dbReference type="EMBL" id="XBO38693.1"/>
    </source>
</evidence>
<reference evidence="1" key="1">
    <citation type="submission" date="2024-05" db="EMBL/GenBank/DDBJ databases">
        <authorList>
            <person name="Kim S."/>
            <person name="Heo J."/>
            <person name="Choi H."/>
            <person name="Choi Y."/>
            <person name="Kwon S.-W."/>
            <person name="Kim Y."/>
        </authorList>
    </citation>
    <scope>NUCLEOTIDE SEQUENCE</scope>
    <source>
        <strain evidence="1">KACC 23698</strain>
    </source>
</reference>
<accession>A0AAU7JEF8</accession>
<dbReference type="RefSeq" id="WP_406855534.1">
    <property type="nucleotide sequence ID" value="NZ_CP157484.1"/>
</dbReference>
<dbReference type="EMBL" id="CP157484">
    <property type="protein sequence ID" value="XBO38693.1"/>
    <property type="molecule type" value="Genomic_DNA"/>
</dbReference>
<protein>
    <submittedName>
        <fullName evidence="1">DUF429 domain-containing protein</fullName>
    </submittedName>
</protein>